<evidence type="ECO:0000313" key="9">
    <source>
        <dbReference type="EMBL" id="ALO65172.1"/>
    </source>
</evidence>
<dbReference type="InterPro" id="IPR013780">
    <property type="entry name" value="Glyco_hydro_b"/>
</dbReference>
<dbReference type="Gene3D" id="3.90.400.10">
    <property type="entry name" value="Oligo-1,6-glucosidase, Domain 2"/>
    <property type="match status" value="1"/>
</dbReference>
<dbReference type="Proteomes" id="UP000059574">
    <property type="component" value="Chromosome"/>
</dbReference>
<dbReference type="InterPro" id="IPR017853">
    <property type="entry name" value="GH"/>
</dbReference>
<dbReference type="EC" id="5.4.99.16" evidence="3"/>
<organism evidence="9 10">
    <name type="scientific">Arthrobacter alpinus</name>
    <dbReference type="NCBI Taxonomy" id="656366"/>
    <lineage>
        <taxon>Bacteria</taxon>
        <taxon>Bacillati</taxon>
        <taxon>Actinomycetota</taxon>
        <taxon>Actinomycetes</taxon>
        <taxon>Micrococcales</taxon>
        <taxon>Micrococcaceae</taxon>
        <taxon>Arthrobacter</taxon>
    </lineage>
</organism>
<dbReference type="AlphaFoldDB" id="A0A0S2LUL4"/>
<dbReference type="Pfam" id="PF16657">
    <property type="entry name" value="Malt_amylase_C"/>
    <property type="match status" value="1"/>
</dbReference>
<dbReference type="Gene3D" id="2.60.40.1180">
    <property type="entry name" value="Golgi alpha-mannosidase II"/>
    <property type="match status" value="1"/>
</dbReference>
<evidence type="ECO:0000256" key="6">
    <source>
        <dbReference type="ARBA" id="ARBA00023235"/>
    </source>
</evidence>
<dbReference type="GO" id="GO:0047471">
    <property type="term" value="F:maltose alpha-D-glucosyltransferase activity"/>
    <property type="evidence" value="ECO:0007669"/>
    <property type="project" value="UniProtKB-EC"/>
</dbReference>
<evidence type="ECO:0000256" key="3">
    <source>
        <dbReference type="ARBA" id="ARBA00012619"/>
    </source>
</evidence>
<dbReference type="InterPro" id="IPR045857">
    <property type="entry name" value="O16G_dom_2"/>
</dbReference>
<dbReference type="PANTHER" id="PTHR10357:SF219">
    <property type="entry name" value="MALTOSE ALPHA-D-GLUCOSYLTRANSFERASE"/>
    <property type="match status" value="1"/>
</dbReference>
<evidence type="ECO:0000256" key="5">
    <source>
        <dbReference type="ARBA" id="ARBA00022837"/>
    </source>
</evidence>
<dbReference type="SMART" id="SM00642">
    <property type="entry name" value="Aamy"/>
    <property type="match status" value="1"/>
</dbReference>
<dbReference type="FunFam" id="3.20.20.80:FF:000055">
    <property type="entry name" value="Trehalose synthase"/>
    <property type="match status" value="1"/>
</dbReference>
<dbReference type="Pfam" id="PF00128">
    <property type="entry name" value="Alpha-amylase"/>
    <property type="match status" value="2"/>
</dbReference>
<keyword evidence="4" id="KW-0479">Metal-binding</keyword>
<dbReference type="Gene3D" id="3.20.20.80">
    <property type="entry name" value="Glycosidases"/>
    <property type="match status" value="1"/>
</dbReference>
<dbReference type="PANTHER" id="PTHR10357">
    <property type="entry name" value="ALPHA-AMYLASE FAMILY MEMBER"/>
    <property type="match status" value="1"/>
</dbReference>
<dbReference type="InterPro" id="IPR006047">
    <property type="entry name" value="GH13_cat_dom"/>
</dbReference>
<evidence type="ECO:0000259" key="8">
    <source>
        <dbReference type="SMART" id="SM00642"/>
    </source>
</evidence>
<evidence type="ECO:0000256" key="7">
    <source>
        <dbReference type="ARBA" id="ARBA00031378"/>
    </source>
</evidence>
<evidence type="ECO:0000256" key="2">
    <source>
        <dbReference type="ARBA" id="ARBA00005496"/>
    </source>
</evidence>
<dbReference type="InterPro" id="IPR032091">
    <property type="entry name" value="Malt_amylase-like_C"/>
</dbReference>
<dbReference type="GO" id="GO:0005975">
    <property type="term" value="P:carbohydrate metabolic process"/>
    <property type="evidence" value="ECO:0007669"/>
    <property type="project" value="InterPro"/>
</dbReference>
<dbReference type="InterPro" id="IPR012810">
    <property type="entry name" value="TreS/a-amylase_N"/>
</dbReference>
<comment type="similarity">
    <text evidence="2">Belongs to the glycosyl hydrolase 13 family. TreS subfamily.</text>
</comment>
<comment type="catalytic activity">
    <reaction evidence="1">
        <text>D-maltose = alpha,alpha-trehalose</text>
        <dbReference type="Rhea" id="RHEA:15145"/>
        <dbReference type="ChEBI" id="CHEBI:16551"/>
        <dbReference type="ChEBI" id="CHEBI:17306"/>
        <dbReference type="EC" id="5.4.99.16"/>
    </reaction>
</comment>
<reference evidence="10" key="1">
    <citation type="submission" date="2015-11" db="EMBL/GenBank/DDBJ databases">
        <authorList>
            <person name="Kumar R."/>
            <person name="Singh D."/>
            <person name="Swarnkar M.K."/>
            <person name="Singh A.K."/>
            <person name="Kumar S."/>
        </authorList>
    </citation>
    <scope>NUCLEOTIDE SEQUENCE [LARGE SCALE GENOMIC DNA]</scope>
    <source>
        <strain evidence="10">ERGS4:06</strain>
    </source>
</reference>
<name>A0A0S2LUL4_9MICC</name>
<dbReference type="EMBL" id="CP013200">
    <property type="protein sequence ID" value="ALO65172.1"/>
    <property type="molecule type" value="Genomic_DNA"/>
</dbReference>
<dbReference type="NCBIfam" id="TIGR02456">
    <property type="entry name" value="treS_nterm"/>
    <property type="match status" value="1"/>
</dbReference>
<dbReference type="GO" id="GO:0046872">
    <property type="term" value="F:metal ion binding"/>
    <property type="evidence" value="ECO:0007669"/>
    <property type="project" value="UniProtKB-KW"/>
</dbReference>
<dbReference type="OrthoDB" id="9043248at2"/>
<dbReference type="SMR" id="A0A0S2LUL4"/>
<proteinExistence type="inferred from homology"/>
<gene>
    <name evidence="9" type="ORF">AS189_00065</name>
</gene>
<accession>A0A0S2LUL4</accession>
<protein>
    <recommendedName>
        <fullName evidence="3">maltose alpha-D-glucosyltransferase</fullName>
        <ecNumber evidence="3">5.4.99.16</ecNumber>
    </recommendedName>
    <alternativeName>
        <fullName evidence="7">Maltose alpha-D-glucosyltransferase</fullName>
    </alternativeName>
</protein>
<evidence type="ECO:0000256" key="4">
    <source>
        <dbReference type="ARBA" id="ARBA00022723"/>
    </source>
</evidence>
<feature type="domain" description="Glycosyl hydrolase family 13 catalytic" evidence="8">
    <location>
        <begin position="33"/>
        <end position="433"/>
    </location>
</feature>
<dbReference type="CDD" id="cd11334">
    <property type="entry name" value="AmyAc_TreS"/>
    <property type="match status" value="1"/>
</dbReference>
<dbReference type="SUPFAM" id="SSF51445">
    <property type="entry name" value="(Trans)glycosidases"/>
    <property type="match status" value="1"/>
</dbReference>
<dbReference type="SUPFAM" id="SSF51011">
    <property type="entry name" value="Glycosyl hydrolase domain"/>
    <property type="match status" value="1"/>
</dbReference>
<dbReference type="RefSeq" id="WP_062285364.1">
    <property type="nucleotide sequence ID" value="NZ_CP013200.1"/>
</dbReference>
<keyword evidence="5" id="KW-0106">Calcium</keyword>
<evidence type="ECO:0000313" key="10">
    <source>
        <dbReference type="Proteomes" id="UP000059574"/>
    </source>
</evidence>
<sequence>MAFPHTNSAPQFNLNAPGLAHDPHWYRKAVFYEVLVQSFADANEDGAGDFSGLISRLDYLQWLGIDCLWLPPFFDSPQLDGGYDVRDFTAVMETYGTILDFKSLVTQAHERGMRIIIDLPINHTSDQHPWFKASREHPDGPFGDYYMWSDTTDLYQDARVIFVDTEESNWTFDPIRRQFFWHRFFGHQPDLNFANPAVRDAIFNVVRFWMEQGIDGFRADAIPYLFAEDGTNCENLPPTHQFLQDLRAMVDAEFPGRVIIAEANQMPHEVVDYFGTEENPECHMAFHFPIMPRLYYALRDQKAAPIVETMANTPSIPRGAQWGTFLRNHDELTLEMVTPSEREAMLGWYAPDSRMRANIGIRRRLAPLLDNSRAEIELINALLLALPGSPFLYYGDEIGMGDNIWLDDRDASRTPMQWNPDRNAGFSNADPGKLFLPVVQSLVYHYNHVNVEAQTAHTSSLLHWNKQILKVRKAHPAFGLGRYDNVETSHESVLAFLRVLPVGNAEGEAPEIILCVFNLSQHPSAATLNLPGLAGRGLRDVFGGDIFPGIDDGGHLTLTLGSYDFFWLRVRSQSSNALSTQTQALPVIDGSEFGY</sequence>
<reference evidence="9 10" key="2">
    <citation type="journal article" date="2016" name="J. Biotechnol.">
        <title>Complete genome sequence of Arthrobacter alpinus ERGS4:06, a yellow pigmented bacterium tolerant to cold and radiations isolated from Sikkim Himalaya.</title>
        <authorList>
            <person name="Kumar R."/>
            <person name="Singh D."/>
            <person name="Swarnkar M.K."/>
            <person name="Singh A.K."/>
            <person name="Kumar S."/>
        </authorList>
    </citation>
    <scope>NUCLEOTIDE SEQUENCE [LARGE SCALE GENOMIC DNA]</scope>
    <source>
        <strain evidence="9 10">ERGS4:06</strain>
    </source>
</reference>
<evidence type="ECO:0000256" key="1">
    <source>
        <dbReference type="ARBA" id="ARBA00001595"/>
    </source>
</evidence>
<keyword evidence="6" id="KW-0413">Isomerase</keyword>